<accession>A0A7S1G0Z9</accession>
<dbReference type="PROSITE" id="PS50280">
    <property type="entry name" value="SET"/>
    <property type="match status" value="1"/>
</dbReference>
<dbReference type="AlphaFoldDB" id="A0A7S1G0Z9"/>
<dbReference type="Gene3D" id="3.40.50.150">
    <property type="entry name" value="Vaccinia Virus protein VP39"/>
    <property type="match status" value="1"/>
</dbReference>
<feature type="chain" id="PRO_5030789481" description="PABS domain-containing protein" evidence="6">
    <location>
        <begin position="24"/>
        <end position="1223"/>
    </location>
</feature>
<evidence type="ECO:0000256" key="1">
    <source>
        <dbReference type="ARBA" id="ARBA00007867"/>
    </source>
</evidence>
<dbReference type="GO" id="GO:0010487">
    <property type="term" value="F:thermospermine synthase activity"/>
    <property type="evidence" value="ECO:0007669"/>
    <property type="project" value="TreeGrafter"/>
</dbReference>
<dbReference type="InterPro" id="IPR029063">
    <property type="entry name" value="SAM-dependent_MTases_sf"/>
</dbReference>
<evidence type="ECO:0000259" key="7">
    <source>
        <dbReference type="PROSITE" id="PS50280"/>
    </source>
</evidence>
<keyword evidence="6" id="KW-0732">Signal</keyword>
<dbReference type="PROSITE" id="PS01330">
    <property type="entry name" value="PABS_1"/>
    <property type="match status" value="1"/>
</dbReference>
<dbReference type="Pfam" id="PF01564">
    <property type="entry name" value="Spermine_synth"/>
    <property type="match status" value="1"/>
</dbReference>
<sequence>MISFNAFFGGIVFLSSCAHNVHCNDGSCDDTSSVDKLIDWVQSNGGFFGPKHEFRRAIPGDLSSHFGVFATEDIEEDELLMSVPWKCILNDPKDAIKSFHNFADENMYFNCGSTQLLLDEMRKGDQSFYEPYTSYILDQPRGRIPSDWTKAGKDLLEEIIGFDMLPPKDVVELVVLWKRFCEVEASDDPLVERALIEYHSRGDDDMLVPLFELYNHGNGMQANSYSEVTFGVKQEMFASRAIKKGDEITYSYSLNDDEDLDGIDTYDTSQFLRDYGIVETLPQKWIIPEHGLSFKVVSTYEIIWNQEPEFEGIKFLEEQYERLNEIIGPRLKEIEKKARSGNIADTENYIPLPNELNTIRRYFNAIKSAISLALQSAVEEWGEHAIEFSVSYDDIQTPEQGDRHHNSHENFPSYNFERPDPNWITIDLDPPGYQEIKWVGDPKKNDVCFVLDSWSYQSCSSFRAHYHDIAAHFPTRYFESVRRVAILGGGDGLMLHEMMKYDTIEKVVQLELDQRVLRKSHKYFASQPFFHDERVEWWFGNAAKSLLMLPNDYFGSFDIVFVDLSESGFLSSSVTDDLSVWEIIVQLLSPEGILIKNEPYHETLKSFFDQTMLIYYEHVPIIESWALAIGSNRMDLLQPNATSMKKWGSVKTVLEHYSASPDDFNDHFKFVHDYQVNDARTDGKCKKTRSVTEAHENPLAGILFILEAENTSQAFEIDDVFVALGEVGVTPTFSLKHSLEDDKILGTVFLREGFVTVRSWPLVNYCAFDVQLWGAFNQLENIKKRLAKMAGSSTDSLSSYRIVTSGMSGVVKLDEDRKGIGPTNVNSRECNEIELADVEIDEDILESVIEKSLGMIQEKSGTVAVLCGSSDEPCRSHDVLLKKGSNFNTEPLWSCPDIVDMEEDDERYTLLMFECELKLLDHLHDTVSQNGQIAGFILDSSAPMTMAILAHRIWKNPRNKRSLLANRFSFIAFMESESEYWMEDFLEWRRKEMIDYEHLFRAEVAVGSTNGVIELGILSGQDVNFFGRLVNVTSLMEEHTGLTTKIKKVEGGIEEIPTDQESKWYVEDDFERSEGESQFAGQRPLAEQNVFQFTATRTELSMDLLEEAMRVSLLEHTDVKFHSWHDLVDGFILASVSSLGTTALVWDGLESVVINIFCYESEAIESFRIRFFAFLRNKIEVELESRDVFPRGIGRVVNLKKDLKVWKNLSNANSGLDSQTSSS</sequence>
<evidence type="ECO:0008006" key="10">
    <source>
        <dbReference type="Google" id="ProtNLM"/>
    </source>
</evidence>
<dbReference type="SUPFAM" id="SSF82199">
    <property type="entry name" value="SET domain"/>
    <property type="match status" value="1"/>
</dbReference>
<reference evidence="9" key="1">
    <citation type="submission" date="2021-01" db="EMBL/GenBank/DDBJ databases">
        <authorList>
            <person name="Corre E."/>
            <person name="Pelletier E."/>
            <person name="Niang G."/>
            <person name="Scheremetjew M."/>
            <person name="Finn R."/>
            <person name="Kale V."/>
            <person name="Holt S."/>
            <person name="Cochrane G."/>
            <person name="Meng A."/>
            <person name="Brown T."/>
            <person name="Cohen L."/>
        </authorList>
    </citation>
    <scope>NUCLEOTIDE SEQUENCE</scope>
    <source>
        <strain evidence="9">308</strain>
    </source>
</reference>
<proteinExistence type="inferred from homology"/>
<feature type="region of interest" description="Disordered" evidence="5">
    <location>
        <begin position="397"/>
        <end position="416"/>
    </location>
</feature>
<dbReference type="InterPro" id="IPR030374">
    <property type="entry name" value="PABS"/>
</dbReference>
<feature type="domain" description="SET" evidence="7">
    <location>
        <begin position="50"/>
        <end position="253"/>
    </location>
</feature>
<protein>
    <recommendedName>
        <fullName evidence="10">PABS domain-containing protein</fullName>
    </recommendedName>
</protein>
<evidence type="ECO:0000259" key="8">
    <source>
        <dbReference type="PROSITE" id="PS51006"/>
    </source>
</evidence>
<dbReference type="InterPro" id="IPR046341">
    <property type="entry name" value="SET_dom_sf"/>
</dbReference>
<feature type="signal peptide" evidence="6">
    <location>
        <begin position="1"/>
        <end position="23"/>
    </location>
</feature>
<evidence type="ECO:0000256" key="2">
    <source>
        <dbReference type="ARBA" id="ARBA00022679"/>
    </source>
</evidence>
<dbReference type="CDD" id="cd10527">
    <property type="entry name" value="SET_LSMT"/>
    <property type="match status" value="1"/>
</dbReference>
<dbReference type="PANTHER" id="PTHR43317:SF1">
    <property type="entry name" value="THERMOSPERMINE SYNTHASE ACAULIS5"/>
    <property type="match status" value="1"/>
</dbReference>
<keyword evidence="3 4" id="KW-0620">Polyamine biosynthesis</keyword>
<dbReference type="SUPFAM" id="SSF53335">
    <property type="entry name" value="S-adenosyl-L-methionine-dependent methyltransferases"/>
    <property type="match status" value="1"/>
</dbReference>
<organism evidence="9">
    <name type="scientific">Corethron hystrix</name>
    <dbReference type="NCBI Taxonomy" id="216773"/>
    <lineage>
        <taxon>Eukaryota</taxon>
        <taxon>Sar</taxon>
        <taxon>Stramenopiles</taxon>
        <taxon>Ochrophyta</taxon>
        <taxon>Bacillariophyta</taxon>
        <taxon>Coscinodiscophyceae</taxon>
        <taxon>Corethrophycidae</taxon>
        <taxon>Corethrales</taxon>
        <taxon>Corethraceae</taxon>
        <taxon>Corethron</taxon>
    </lineage>
</organism>
<evidence type="ECO:0000256" key="4">
    <source>
        <dbReference type="PROSITE-ProRule" id="PRU00354"/>
    </source>
</evidence>
<dbReference type="Pfam" id="PF00856">
    <property type="entry name" value="SET"/>
    <property type="match status" value="1"/>
</dbReference>
<keyword evidence="2 4" id="KW-0808">Transferase</keyword>
<dbReference type="PANTHER" id="PTHR43317">
    <property type="entry name" value="THERMOSPERMINE SYNTHASE ACAULIS5"/>
    <property type="match status" value="1"/>
</dbReference>
<feature type="active site" description="Proton acceptor" evidence="4">
    <location>
        <position position="563"/>
    </location>
</feature>
<dbReference type="GO" id="GO:0006596">
    <property type="term" value="P:polyamine biosynthetic process"/>
    <property type="evidence" value="ECO:0007669"/>
    <property type="project" value="UniProtKB-UniRule"/>
</dbReference>
<dbReference type="Gene3D" id="3.90.1410.10">
    <property type="entry name" value="set domain protein methyltransferase, domain 1"/>
    <property type="match status" value="1"/>
</dbReference>
<gene>
    <name evidence="9" type="ORF">CHYS00102_LOCUS30551</name>
</gene>
<dbReference type="PROSITE" id="PS51006">
    <property type="entry name" value="PABS_2"/>
    <property type="match status" value="1"/>
</dbReference>
<feature type="domain" description="PABS" evidence="8">
    <location>
        <begin position="466"/>
        <end position="582"/>
    </location>
</feature>
<evidence type="ECO:0000313" key="9">
    <source>
        <dbReference type="EMBL" id="CAD8903332.1"/>
    </source>
</evidence>
<dbReference type="EMBL" id="HBFR01041784">
    <property type="protein sequence ID" value="CAD8903332.1"/>
    <property type="molecule type" value="Transcribed_RNA"/>
</dbReference>
<evidence type="ECO:0000256" key="3">
    <source>
        <dbReference type="ARBA" id="ARBA00023115"/>
    </source>
</evidence>
<name>A0A7S1G0Z9_9STRA</name>
<evidence type="ECO:0000256" key="5">
    <source>
        <dbReference type="SAM" id="MobiDB-lite"/>
    </source>
</evidence>
<evidence type="ECO:0000256" key="6">
    <source>
        <dbReference type="SAM" id="SignalP"/>
    </source>
</evidence>
<dbReference type="InterPro" id="IPR030373">
    <property type="entry name" value="PABS_CS"/>
</dbReference>
<comment type="similarity">
    <text evidence="1">Belongs to the spermidine/spermine synthase family.</text>
</comment>
<dbReference type="InterPro" id="IPR001214">
    <property type="entry name" value="SET_dom"/>
</dbReference>